<feature type="transmembrane region" description="Helical" evidence="6">
    <location>
        <begin position="41"/>
        <end position="61"/>
    </location>
</feature>
<feature type="transmembrane region" description="Helical" evidence="6">
    <location>
        <begin position="291"/>
        <end position="314"/>
    </location>
</feature>
<dbReference type="SUPFAM" id="SSF103473">
    <property type="entry name" value="MFS general substrate transporter"/>
    <property type="match status" value="1"/>
</dbReference>
<dbReference type="PANTHER" id="PTHR43124">
    <property type="entry name" value="PURINE EFFLUX PUMP PBUE"/>
    <property type="match status" value="1"/>
</dbReference>
<dbReference type="Gene3D" id="1.20.1250.20">
    <property type="entry name" value="MFS general substrate transporter like domains"/>
    <property type="match status" value="1"/>
</dbReference>
<dbReference type="PROSITE" id="PS50850">
    <property type="entry name" value="MFS"/>
    <property type="match status" value="1"/>
</dbReference>
<evidence type="ECO:0000256" key="6">
    <source>
        <dbReference type="SAM" id="Phobius"/>
    </source>
</evidence>
<dbReference type="InterPro" id="IPR050189">
    <property type="entry name" value="MFS_Efflux_Transporters"/>
</dbReference>
<gene>
    <name evidence="8" type="ORF">E1294_17895</name>
</gene>
<dbReference type="InterPro" id="IPR036259">
    <property type="entry name" value="MFS_trans_sf"/>
</dbReference>
<feature type="transmembrane region" description="Helical" evidence="6">
    <location>
        <begin position="198"/>
        <end position="224"/>
    </location>
</feature>
<keyword evidence="3 6" id="KW-0812">Transmembrane</keyword>
<reference evidence="8 9" key="1">
    <citation type="submission" date="2019-03" db="EMBL/GenBank/DDBJ databases">
        <title>Draft genome sequences of novel Actinobacteria.</title>
        <authorList>
            <person name="Sahin N."/>
            <person name="Ay H."/>
            <person name="Saygin H."/>
        </authorList>
    </citation>
    <scope>NUCLEOTIDE SEQUENCE [LARGE SCALE GENOMIC DNA]</scope>
    <source>
        <strain evidence="8 9">KC712</strain>
    </source>
</reference>
<dbReference type="EMBL" id="SMKP01000045">
    <property type="protein sequence ID" value="TDD20473.1"/>
    <property type="molecule type" value="Genomic_DNA"/>
</dbReference>
<dbReference type="GO" id="GO:0005886">
    <property type="term" value="C:plasma membrane"/>
    <property type="evidence" value="ECO:0007669"/>
    <property type="project" value="UniProtKB-SubCell"/>
</dbReference>
<keyword evidence="2" id="KW-1003">Cell membrane</keyword>
<feature type="transmembrane region" description="Helical" evidence="6">
    <location>
        <begin position="160"/>
        <end position="177"/>
    </location>
</feature>
<evidence type="ECO:0000256" key="3">
    <source>
        <dbReference type="ARBA" id="ARBA00022692"/>
    </source>
</evidence>
<evidence type="ECO:0000313" key="8">
    <source>
        <dbReference type="EMBL" id="TDD20473.1"/>
    </source>
</evidence>
<dbReference type="RefSeq" id="WP_132509654.1">
    <property type="nucleotide sequence ID" value="NZ_SMKP01000045.1"/>
</dbReference>
<keyword evidence="9" id="KW-1185">Reference proteome</keyword>
<dbReference type="InterPro" id="IPR011701">
    <property type="entry name" value="MFS"/>
</dbReference>
<feature type="transmembrane region" description="Helical" evidence="6">
    <location>
        <begin position="236"/>
        <end position="255"/>
    </location>
</feature>
<feature type="transmembrane region" description="Helical" evidence="6">
    <location>
        <begin position="133"/>
        <end position="154"/>
    </location>
</feature>
<evidence type="ECO:0000259" key="7">
    <source>
        <dbReference type="PROSITE" id="PS50850"/>
    </source>
</evidence>
<sequence>MSFRITATVLASGVAASATLGEFVPFLTMMGEEFALPLTTVGWLSSAITLVAGLGCLPLGVWMDRRRLRGMFVAALVALGMTGLGAVVVQGVAQLFLLRLVQAAGYAVVVVAGPGLLARLLQGRARRAALASWGLCIPAGLALAAVLGAIVGAAGWRANATAVGALALVAAALAGALPRDRYHRQEEDGRTGTVNKQWAVALLAAGFAMIALVGVSVVTFLPAYLAAGPGWSASRASLAAGLVSGVSVLGSLAAGGALRARVRPGRLIAAALLMAPLSAGVFLTPSVAATVYAGAVLGINGLAVSAVFAALPLVAGGRLSLGAGAVTQAGSLGTLLGPPLYAWVVEAGGWGAAIAVTAVLSCGGVGCAMAALRGGSRRGA</sequence>
<name>A0A4R4WSC3_9ACTN</name>
<evidence type="ECO:0000256" key="5">
    <source>
        <dbReference type="ARBA" id="ARBA00023136"/>
    </source>
</evidence>
<feature type="domain" description="Major facilitator superfamily (MFS) profile" evidence="7">
    <location>
        <begin position="1"/>
        <end position="380"/>
    </location>
</feature>
<dbReference type="OrthoDB" id="3544540at2"/>
<feature type="transmembrane region" description="Helical" evidence="6">
    <location>
        <begin position="321"/>
        <end position="344"/>
    </location>
</feature>
<feature type="transmembrane region" description="Helical" evidence="6">
    <location>
        <begin position="73"/>
        <end position="97"/>
    </location>
</feature>
<organism evidence="8 9">
    <name type="scientific">Nonomuraea diastatica</name>
    <dbReference type="NCBI Taxonomy" id="1848329"/>
    <lineage>
        <taxon>Bacteria</taxon>
        <taxon>Bacillati</taxon>
        <taxon>Actinomycetota</taxon>
        <taxon>Actinomycetes</taxon>
        <taxon>Streptosporangiales</taxon>
        <taxon>Streptosporangiaceae</taxon>
        <taxon>Nonomuraea</taxon>
    </lineage>
</organism>
<evidence type="ECO:0000256" key="2">
    <source>
        <dbReference type="ARBA" id="ARBA00022475"/>
    </source>
</evidence>
<feature type="transmembrane region" description="Helical" evidence="6">
    <location>
        <begin position="350"/>
        <end position="372"/>
    </location>
</feature>
<dbReference type="Pfam" id="PF07690">
    <property type="entry name" value="MFS_1"/>
    <property type="match status" value="1"/>
</dbReference>
<feature type="transmembrane region" description="Helical" evidence="6">
    <location>
        <begin position="103"/>
        <end position="121"/>
    </location>
</feature>
<proteinExistence type="predicted"/>
<evidence type="ECO:0000256" key="1">
    <source>
        <dbReference type="ARBA" id="ARBA00004651"/>
    </source>
</evidence>
<dbReference type="AlphaFoldDB" id="A0A4R4WSC3"/>
<dbReference type="PANTHER" id="PTHR43124:SF3">
    <property type="entry name" value="CHLORAMPHENICOL EFFLUX PUMP RV0191"/>
    <property type="match status" value="1"/>
</dbReference>
<accession>A0A4R4WSC3</accession>
<feature type="transmembrane region" description="Helical" evidence="6">
    <location>
        <begin position="267"/>
        <end position="285"/>
    </location>
</feature>
<comment type="caution">
    <text evidence="8">The sequence shown here is derived from an EMBL/GenBank/DDBJ whole genome shotgun (WGS) entry which is preliminary data.</text>
</comment>
<keyword evidence="5 6" id="KW-0472">Membrane</keyword>
<dbReference type="GO" id="GO:0022857">
    <property type="term" value="F:transmembrane transporter activity"/>
    <property type="evidence" value="ECO:0007669"/>
    <property type="project" value="InterPro"/>
</dbReference>
<comment type="subcellular location">
    <subcellularLocation>
        <location evidence="1">Cell membrane</location>
        <topology evidence="1">Multi-pass membrane protein</topology>
    </subcellularLocation>
</comment>
<protein>
    <submittedName>
        <fullName evidence="8">MFS transporter</fullName>
    </submittedName>
</protein>
<keyword evidence="4 6" id="KW-1133">Transmembrane helix</keyword>
<dbReference type="InterPro" id="IPR020846">
    <property type="entry name" value="MFS_dom"/>
</dbReference>
<evidence type="ECO:0000256" key="4">
    <source>
        <dbReference type="ARBA" id="ARBA00022989"/>
    </source>
</evidence>
<evidence type="ECO:0000313" key="9">
    <source>
        <dbReference type="Proteomes" id="UP000294543"/>
    </source>
</evidence>
<dbReference type="Proteomes" id="UP000294543">
    <property type="component" value="Unassembled WGS sequence"/>
</dbReference>